<reference evidence="8 9" key="1">
    <citation type="journal article" date="2018" name="Biotechnol. Adv.">
        <title>Improved genomic resources and new bioinformatic workflow for the carcinogenic parasite Clonorchis sinensis: Biotechnological implications.</title>
        <authorList>
            <person name="Wang D."/>
            <person name="Korhonen P.K."/>
            <person name="Gasser R.B."/>
            <person name="Young N.D."/>
        </authorList>
    </citation>
    <scope>NUCLEOTIDE SEQUENCE [LARGE SCALE GENOMIC DNA]</scope>
    <source>
        <strain evidence="8">Cs-k2</strain>
    </source>
</reference>
<keyword evidence="4 5" id="KW-0440">LIM domain</keyword>
<feature type="compositionally biased region" description="Basic and acidic residues" evidence="6">
    <location>
        <begin position="265"/>
        <end position="276"/>
    </location>
</feature>
<reference evidence="8 9" key="2">
    <citation type="journal article" date="2021" name="Genomics">
        <title>High-quality reference genome for Clonorchis sinensis.</title>
        <authorList>
            <person name="Young N.D."/>
            <person name="Stroehlein A.J."/>
            <person name="Kinkar L."/>
            <person name="Wang T."/>
            <person name="Sohn W.M."/>
            <person name="Chang B.C.H."/>
            <person name="Kaur P."/>
            <person name="Weisz D."/>
            <person name="Dudchenko O."/>
            <person name="Aiden E.L."/>
            <person name="Korhonen P.K."/>
            <person name="Gasser R.B."/>
        </authorList>
    </citation>
    <scope>NUCLEOTIDE SEQUENCE [LARGE SCALE GENOMIC DNA]</scope>
    <source>
        <strain evidence="8">Cs-k2</strain>
    </source>
</reference>
<protein>
    <submittedName>
        <fullName evidence="8">LIM domain-containing protein B</fullName>
    </submittedName>
</protein>
<keyword evidence="3 5" id="KW-0862">Zinc</keyword>
<dbReference type="OrthoDB" id="1112565at2759"/>
<evidence type="ECO:0000259" key="7">
    <source>
        <dbReference type="PROSITE" id="PS50023"/>
    </source>
</evidence>
<feature type="domain" description="LIM zinc-binding" evidence="7">
    <location>
        <begin position="482"/>
        <end position="540"/>
    </location>
</feature>
<evidence type="ECO:0000256" key="6">
    <source>
        <dbReference type="SAM" id="MobiDB-lite"/>
    </source>
</evidence>
<evidence type="ECO:0000256" key="5">
    <source>
        <dbReference type="PROSITE-ProRule" id="PRU00125"/>
    </source>
</evidence>
<evidence type="ECO:0000313" key="8">
    <source>
        <dbReference type="EMBL" id="KAG5450367.1"/>
    </source>
</evidence>
<evidence type="ECO:0000313" key="9">
    <source>
        <dbReference type="Proteomes" id="UP000286415"/>
    </source>
</evidence>
<dbReference type="InterPro" id="IPR001781">
    <property type="entry name" value="Znf_LIM"/>
</dbReference>
<dbReference type="EMBL" id="NIRI02000042">
    <property type="protein sequence ID" value="KAG5450367.1"/>
    <property type="molecule type" value="Genomic_DNA"/>
</dbReference>
<keyword evidence="1 5" id="KW-0479">Metal-binding</keyword>
<keyword evidence="9" id="KW-1185">Reference proteome</keyword>
<dbReference type="Proteomes" id="UP000286415">
    <property type="component" value="Unassembled WGS sequence"/>
</dbReference>
<keyword evidence="2" id="KW-0677">Repeat</keyword>
<dbReference type="Gene3D" id="2.10.110.10">
    <property type="entry name" value="Cysteine Rich Protein"/>
    <property type="match status" value="4"/>
</dbReference>
<dbReference type="SUPFAM" id="SSF57716">
    <property type="entry name" value="Glucocorticoid receptor-like (DNA-binding domain)"/>
    <property type="match status" value="2"/>
</dbReference>
<dbReference type="CDD" id="cd08368">
    <property type="entry name" value="LIM"/>
    <property type="match status" value="3"/>
</dbReference>
<feature type="region of interest" description="Disordered" evidence="6">
    <location>
        <begin position="361"/>
        <end position="385"/>
    </location>
</feature>
<evidence type="ECO:0000256" key="1">
    <source>
        <dbReference type="ARBA" id="ARBA00022723"/>
    </source>
</evidence>
<dbReference type="PANTHER" id="PTHR24205:SF16">
    <property type="entry name" value="GH01042P-RELATED"/>
    <property type="match status" value="1"/>
</dbReference>
<dbReference type="AlphaFoldDB" id="A0A8T1MLS6"/>
<dbReference type="GO" id="GO:0046872">
    <property type="term" value="F:metal ion binding"/>
    <property type="evidence" value="ECO:0007669"/>
    <property type="project" value="UniProtKB-KW"/>
</dbReference>
<evidence type="ECO:0000256" key="2">
    <source>
        <dbReference type="ARBA" id="ARBA00022737"/>
    </source>
</evidence>
<evidence type="ECO:0000256" key="3">
    <source>
        <dbReference type="ARBA" id="ARBA00022833"/>
    </source>
</evidence>
<dbReference type="PANTHER" id="PTHR24205">
    <property type="entry name" value="FOUR AND A HALF LIM DOMAINS PROTEIN"/>
    <property type="match status" value="1"/>
</dbReference>
<feature type="domain" description="LIM zinc-binding" evidence="7">
    <location>
        <begin position="302"/>
        <end position="360"/>
    </location>
</feature>
<organism evidence="8 9">
    <name type="scientific">Clonorchis sinensis</name>
    <name type="common">Chinese liver fluke</name>
    <dbReference type="NCBI Taxonomy" id="79923"/>
    <lineage>
        <taxon>Eukaryota</taxon>
        <taxon>Metazoa</taxon>
        <taxon>Spiralia</taxon>
        <taxon>Lophotrochozoa</taxon>
        <taxon>Platyhelminthes</taxon>
        <taxon>Trematoda</taxon>
        <taxon>Digenea</taxon>
        <taxon>Opisthorchiida</taxon>
        <taxon>Opisthorchiata</taxon>
        <taxon>Opisthorchiidae</taxon>
        <taxon>Clonorchis</taxon>
    </lineage>
</organism>
<dbReference type="PROSITE" id="PS50023">
    <property type="entry name" value="LIM_DOMAIN_2"/>
    <property type="match status" value="4"/>
</dbReference>
<feature type="region of interest" description="Disordered" evidence="6">
    <location>
        <begin position="264"/>
        <end position="292"/>
    </location>
</feature>
<feature type="domain" description="LIM zinc-binding" evidence="7">
    <location>
        <begin position="204"/>
        <end position="262"/>
    </location>
</feature>
<gene>
    <name evidence="8" type="ORF">CSKR_109404</name>
</gene>
<feature type="domain" description="LIM zinc-binding" evidence="7">
    <location>
        <begin position="391"/>
        <end position="451"/>
    </location>
</feature>
<feature type="compositionally biased region" description="Basic residues" evidence="6">
    <location>
        <begin position="372"/>
        <end position="384"/>
    </location>
</feature>
<dbReference type="Pfam" id="PF00412">
    <property type="entry name" value="LIM"/>
    <property type="match status" value="4"/>
</dbReference>
<name>A0A8T1MLS6_CLOSI</name>
<feature type="compositionally biased region" description="Basic and acidic residues" evidence="6">
    <location>
        <begin position="361"/>
        <end position="371"/>
    </location>
</feature>
<dbReference type="SMART" id="SM00132">
    <property type="entry name" value="LIM"/>
    <property type="match status" value="5"/>
</dbReference>
<comment type="caution">
    <text evidence="8">The sequence shown here is derived from an EMBL/GenBank/DDBJ whole genome shotgun (WGS) entry which is preliminary data.</text>
</comment>
<evidence type="ECO:0000256" key="4">
    <source>
        <dbReference type="ARBA" id="ARBA00023038"/>
    </source>
</evidence>
<sequence length="564" mass="63624">MTATLLFAPTRLESTIGIGYNQLDDANHLALTRVGKGGAIDTDRPKETNPIMEESRVQNTGELFCSICNLNLEGKNYCFRDGSFYCELHYQTLFWRGASLFRSPGSSSLSIQDSLSKELLEANHKTSQVLSFHKLTENVGVETNESSSSDEDVEYPDQGVLSENVTNSVDKQLLLEKEATGPISISVPLLPNNIEQQSSASSGPFCAQCRSAVDAGVCIMDRYYHAECFRCTACRRRIKLPKYAITEGNLYCVKHFKKLLAQWKPSEEKSDQKPDSLPEMPNPMSTSSPHLQREQTRLINAVHCASCGMQLHESIYRNGRHYHPDCVDCEVCDRTAGTGRFAVRGSKIYCSEHAEKKYQQKAAKQQEEPVKVHKRTNSHRRPGPRRLDRGLECFICRQAIEGGLVVDGKNYHPWCFRCSRCHKKLRLKGYQLLDGAPVCLRRTCKIEVGFDRDSADNSVGRVNIAKQSSFRHNLLQHVTLTSPCTVCNFPAQEGYCIFGKIYHPGCFKCSNCGMELTLKKCRIVQDAFYCPKDCRKITSTARASRRASNPEVGRNHHKMQCWFD</sequence>
<proteinExistence type="predicted"/>
<accession>A0A8T1MLS6</accession>